<keyword evidence="1" id="KW-1133">Transmembrane helix</keyword>
<organism evidence="2 3">
    <name type="scientific">Liquorilactobacillus nagelii</name>
    <dbReference type="NCBI Taxonomy" id="82688"/>
    <lineage>
        <taxon>Bacteria</taxon>
        <taxon>Bacillati</taxon>
        <taxon>Bacillota</taxon>
        <taxon>Bacilli</taxon>
        <taxon>Lactobacillales</taxon>
        <taxon>Lactobacillaceae</taxon>
        <taxon>Liquorilactobacillus</taxon>
    </lineage>
</organism>
<feature type="transmembrane region" description="Helical" evidence="1">
    <location>
        <begin position="117"/>
        <end position="143"/>
    </location>
</feature>
<reference evidence="2 3" key="1">
    <citation type="submission" date="2016-11" db="EMBL/GenBank/DDBJ databases">
        <title>Interaction between Lactobacillus species and yeast in water kefir.</title>
        <authorList>
            <person name="Behr J."/>
            <person name="Xu D."/>
            <person name="Vogel R.F."/>
        </authorList>
    </citation>
    <scope>NUCLEOTIDE SEQUENCE [LARGE SCALE GENOMIC DNA]</scope>
    <source>
        <strain evidence="2 3">TMW 1.1827</strain>
    </source>
</reference>
<sequence length="206" mass="22341">MTKKEFLVELSNSLNKNQIADAQSYVADYSELIDDKVDNGQPVAEAIASLGPIEEIVSQIRKAEGIAARPKVIIERKQMRLSTKILLSILLVLGAPLWGPLLGVALVLLVLVYSLLWIAPFIAAVIGTSFIGAGGFGLIASLVAMIKATFAFGLFQLGMSLVLLGGGIFAIMLAWYLSKYFIIATVSLTKWLIKHFKQQKGVDYLA</sequence>
<evidence type="ECO:0000313" key="2">
    <source>
        <dbReference type="EMBL" id="AUJ32930.1"/>
    </source>
</evidence>
<accession>A0A3S6QY44</accession>
<feature type="transmembrane region" description="Helical" evidence="1">
    <location>
        <begin position="150"/>
        <end position="171"/>
    </location>
</feature>
<feature type="transmembrane region" description="Helical" evidence="1">
    <location>
        <begin position="85"/>
        <end position="111"/>
    </location>
</feature>
<evidence type="ECO:0000256" key="1">
    <source>
        <dbReference type="SAM" id="Phobius"/>
    </source>
</evidence>
<dbReference type="RefSeq" id="WP_187343743.1">
    <property type="nucleotide sequence ID" value="NZ_CP018180.1"/>
</dbReference>
<protein>
    <recommendedName>
        <fullName evidence="4">DUF1700 domain-containing protein</fullName>
    </recommendedName>
</protein>
<keyword evidence="1" id="KW-0812">Transmembrane</keyword>
<dbReference type="AlphaFoldDB" id="A0A3S6QY44"/>
<evidence type="ECO:0008006" key="4">
    <source>
        <dbReference type="Google" id="ProtNLM"/>
    </source>
</evidence>
<evidence type="ECO:0000313" key="3">
    <source>
        <dbReference type="Proteomes" id="UP000324497"/>
    </source>
</evidence>
<dbReference type="EMBL" id="CP018180">
    <property type="protein sequence ID" value="AUJ32930.1"/>
    <property type="molecule type" value="Genomic_DNA"/>
</dbReference>
<dbReference type="Pfam" id="PF22564">
    <property type="entry name" value="HAAS"/>
    <property type="match status" value="1"/>
</dbReference>
<gene>
    <name evidence="2" type="ORF">BSQ50_10520</name>
</gene>
<keyword evidence="1" id="KW-0472">Membrane</keyword>
<keyword evidence="3" id="KW-1185">Reference proteome</keyword>
<dbReference type="KEGG" id="lng:BSQ50_10520"/>
<dbReference type="Proteomes" id="UP000324497">
    <property type="component" value="Chromosome"/>
</dbReference>
<name>A0A3S6QY44_9LACO</name>
<proteinExistence type="predicted"/>